<dbReference type="AlphaFoldDB" id="A0A6M4HA63"/>
<keyword evidence="3" id="KW-1185">Reference proteome</keyword>
<proteinExistence type="predicted"/>
<dbReference type="KEGG" id="upl:DSM104440_03515"/>
<dbReference type="PROSITE" id="PS51819">
    <property type="entry name" value="VOC"/>
    <property type="match status" value="1"/>
</dbReference>
<sequence length="165" mass="18311">MTEPTRVFAYCDVVENNLNPTANMNTNANAKDESVLDHVQVHVKDLRPSLTFYRAILDALELGHTLRVDKNYFSANEFMVDANPQAKACPIHVAFSAPSEEAVRRFHLAGLEAGGKDNGPPGIRQLHDPNYYAAYLHDPDGNNVEAVFHRPPRNSNGHPPPRADD</sequence>
<feature type="domain" description="VOC" evidence="1">
    <location>
        <begin position="35"/>
        <end position="149"/>
    </location>
</feature>
<dbReference type="InterPro" id="IPR029068">
    <property type="entry name" value="Glyas_Bleomycin-R_OHBP_Dase"/>
</dbReference>
<dbReference type="SUPFAM" id="SSF54593">
    <property type="entry name" value="Glyoxalase/Bleomycin resistance protein/Dihydroxybiphenyl dioxygenase"/>
    <property type="match status" value="1"/>
</dbReference>
<accession>A0A6M4HA63</accession>
<dbReference type="PANTHER" id="PTHR35006:SF2">
    <property type="entry name" value="GLYOXALASE FAMILY PROTEIN (AFU_ORTHOLOGUE AFUA_5G14830)"/>
    <property type="match status" value="1"/>
</dbReference>
<dbReference type="Proteomes" id="UP000503096">
    <property type="component" value="Chromosome"/>
</dbReference>
<evidence type="ECO:0000313" key="2">
    <source>
        <dbReference type="EMBL" id="QJR16679.1"/>
    </source>
</evidence>
<organism evidence="2 3">
    <name type="scientific">Usitatibacter palustris</name>
    <dbReference type="NCBI Taxonomy" id="2732487"/>
    <lineage>
        <taxon>Bacteria</taxon>
        <taxon>Pseudomonadati</taxon>
        <taxon>Pseudomonadota</taxon>
        <taxon>Betaproteobacteria</taxon>
        <taxon>Nitrosomonadales</taxon>
        <taxon>Usitatibacteraceae</taxon>
        <taxon>Usitatibacter</taxon>
    </lineage>
</organism>
<dbReference type="PANTHER" id="PTHR35006">
    <property type="entry name" value="GLYOXALASE FAMILY PROTEIN (AFU_ORTHOLOGUE AFUA_5G14830)"/>
    <property type="match status" value="1"/>
</dbReference>
<dbReference type="InterPro" id="IPR004360">
    <property type="entry name" value="Glyas_Fos-R_dOase_dom"/>
</dbReference>
<name>A0A6M4HA63_9PROT</name>
<dbReference type="Pfam" id="PF00903">
    <property type="entry name" value="Glyoxalase"/>
    <property type="match status" value="1"/>
</dbReference>
<dbReference type="EMBL" id="CP053073">
    <property type="protein sequence ID" value="QJR16679.1"/>
    <property type="molecule type" value="Genomic_DNA"/>
</dbReference>
<evidence type="ECO:0000259" key="1">
    <source>
        <dbReference type="PROSITE" id="PS51819"/>
    </source>
</evidence>
<evidence type="ECO:0000313" key="3">
    <source>
        <dbReference type="Proteomes" id="UP000503096"/>
    </source>
</evidence>
<protein>
    <recommendedName>
        <fullName evidence="1">VOC domain-containing protein</fullName>
    </recommendedName>
</protein>
<dbReference type="CDD" id="cd07262">
    <property type="entry name" value="VOC_like"/>
    <property type="match status" value="1"/>
</dbReference>
<dbReference type="InParanoid" id="A0A6M4HA63"/>
<dbReference type="InterPro" id="IPR037523">
    <property type="entry name" value="VOC_core"/>
</dbReference>
<dbReference type="Gene3D" id="3.10.180.10">
    <property type="entry name" value="2,3-Dihydroxybiphenyl 1,2-Dioxygenase, domain 1"/>
    <property type="match status" value="1"/>
</dbReference>
<reference evidence="2 3" key="1">
    <citation type="submission" date="2020-04" db="EMBL/GenBank/DDBJ databases">
        <title>Usitatibacter rugosus gen. nov., sp. nov. and Usitatibacter palustris sp. nov., novel members of Usitatibacteraceae fam. nov. within the order Nitrosomonadales isolated from soil.</title>
        <authorList>
            <person name="Huber K.J."/>
            <person name="Neumann-Schaal M."/>
            <person name="Geppert A."/>
            <person name="Luckner M."/>
            <person name="Wanner G."/>
            <person name="Overmann J."/>
        </authorList>
    </citation>
    <scope>NUCLEOTIDE SEQUENCE [LARGE SCALE GENOMIC DNA]</scope>
    <source>
        <strain evidence="2 3">Swamp67</strain>
    </source>
</reference>
<gene>
    <name evidence="2" type="ORF">DSM104440_03515</name>
</gene>